<proteinExistence type="inferred from homology"/>
<dbReference type="SUPFAM" id="SSF103473">
    <property type="entry name" value="MFS general substrate transporter"/>
    <property type="match status" value="1"/>
</dbReference>
<keyword evidence="12" id="KW-1185">Reference proteome</keyword>
<sequence length="217" mass="24328">MMFTVLPQIKTDSIQGRLMTNESQLQFCASQKMIDDCSSRSQCGSMDPYLFLFIDEIAPCSSHRLIGWMWLIACTSELCAFFFSGYILNKVGTDLASIIILLAYSARFASYYLIRHPNNYLPIETFHFFTFGIRCVLVAKRAHDIAPHGLAGTLQGIASGLLGLGRATGLLICAFIYTSIRPLRLLRATREATSEINDLQLEQKQTSLQPNEPLMNE</sequence>
<dbReference type="Proteomes" id="UP000663829">
    <property type="component" value="Unassembled WGS sequence"/>
</dbReference>
<dbReference type="EMBL" id="CAJNOQ010003431">
    <property type="protein sequence ID" value="CAF1011973.1"/>
    <property type="molecule type" value="Genomic_DNA"/>
</dbReference>
<dbReference type="Pfam" id="PF12832">
    <property type="entry name" value="MFS_1_like"/>
    <property type="match status" value="1"/>
</dbReference>
<dbReference type="PANTHER" id="PTHR16172">
    <property type="entry name" value="MAJOR FACILITATOR SUPERFAMILY DOMAIN-CONTAINING PROTEIN 6-LIKE"/>
    <property type="match status" value="1"/>
</dbReference>
<dbReference type="OrthoDB" id="10029266at2759"/>
<dbReference type="Gene3D" id="1.20.1250.20">
    <property type="entry name" value="MFS general substrate transporter like domains"/>
    <property type="match status" value="1"/>
</dbReference>
<comment type="subcellular location">
    <subcellularLocation>
        <location evidence="1">Membrane</location>
        <topology evidence="1">Multi-pass membrane protein</topology>
    </subcellularLocation>
</comment>
<evidence type="ECO:0000313" key="8">
    <source>
        <dbReference type="EMBL" id="CAF0991970.1"/>
    </source>
</evidence>
<dbReference type="InterPro" id="IPR051717">
    <property type="entry name" value="MFS_MFSD6"/>
</dbReference>
<dbReference type="EMBL" id="CAJNOK010006047">
    <property type="protein sequence ID" value="CAF0991970.1"/>
    <property type="molecule type" value="Genomic_DNA"/>
</dbReference>
<dbReference type="Proteomes" id="UP000682733">
    <property type="component" value="Unassembled WGS sequence"/>
</dbReference>
<reference evidence="9" key="1">
    <citation type="submission" date="2021-02" db="EMBL/GenBank/DDBJ databases">
        <authorList>
            <person name="Nowell W R."/>
        </authorList>
    </citation>
    <scope>NUCLEOTIDE SEQUENCE</scope>
</reference>
<dbReference type="PANTHER" id="PTHR16172:SF41">
    <property type="entry name" value="MAJOR FACILITATOR SUPERFAMILY DOMAIN-CONTAINING PROTEIN 6-LIKE"/>
    <property type="match status" value="1"/>
</dbReference>
<dbReference type="EMBL" id="CAJOBA010006054">
    <property type="protein sequence ID" value="CAF3761994.1"/>
    <property type="molecule type" value="Genomic_DNA"/>
</dbReference>
<organism evidence="9 12">
    <name type="scientific">Didymodactylos carnosus</name>
    <dbReference type="NCBI Taxonomy" id="1234261"/>
    <lineage>
        <taxon>Eukaryota</taxon>
        <taxon>Metazoa</taxon>
        <taxon>Spiralia</taxon>
        <taxon>Gnathifera</taxon>
        <taxon>Rotifera</taxon>
        <taxon>Eurotatoria</taxon>
        <taxon>Bdelloidea</taxon>
        <taxon>Philodinida</taxon>
        <taxon>Philodinidae</taxon>
        <taxon>Didymodactylos</taxon>
    </lineage>
</organism>
<keyword evidence="4 6" id="KW-1133">Transmembrane helix</keyword>
<evidence type="ECO:0000313" key="10">
    <source>
        <dbReference type="EMBL" id="CAF3761994.1"/>
    </source>
</evidence>
<dbReference type="AlphaFoldDB" id="A0A814HM07"/>
<evidence type="ECO:0000256" key="1">
    <source>
        <dbReference type="ARBA" id="ARBA00004141"/>
    </source>
</evidence>
<evidence type="ECO:0000259" key="7">
    <source>
        <dbReference type="Pfam" id="PF12832"/>
    </source>
</evidence>
<dbReference type="GO" id="GO:0016020">
    <property type="term" value="C:membrane"/>
    <property type="evidence" value="ECO:0007669"/>
    <property type="project" value="UniProtKB-SubCell"/>
</dbReference>
<keyword evidence="5 6" id="KW-0472">Membrane</keyword>
<evidence type="ECO:0000256" key="5">
    <source>
        <dbReference type="ARBA" id="ARBA00023136"/>
    </source>
</evidence>
<feature type="transmembrane region" description="Helical" evidence="6">
    <location>
        <begin position="157"/>
        <end position="180"/>
    </location>
</feature>
<feature type="transmembrane region" description="Helical" evidence="6">
    <location>
        <begin position="68"/>
        <end position="88"/>
    </location>
</feature>
<comment type="similarity">
    <text evidence="2">Belongs to the major facilitator superfamily. MFSD6 family.</text>
</comment>
<evidence type="ECO:0000313" key="9">
    <source>
        <dbReference type="EMBL" id="CAF1011973.1"/>
    </source>
</evidence>
<evidence type="ECO:0000313" key="11">
    <source>
        <dbReference type="EMBL" id="CAF3783358.1"/>
    </source>
</evidence>
<dbReference type="Proteomes" id="UP000681722">
    <property type="component" value="Unassembled WGS sequence"/>
</dbReference>
<evidence type="ECO:0000256" key="4">
    <source>
        <dbReference type="ARBA" id="ARBA00022989"/>
    </source>
</evidence>
<evidence type="ECO:0000313" key="12">
    <source>
        <dbReference type="Proteomes" id="UP000663829"/>
    </source>
</evidence>
<accession>A0A814HM07</accession>
<feature type="domain" description="Major facilitator superfamily associated" evidence="7">
    <location>
        <begin position="43"/>
        <end position="179"/>
    </location>
</feature>
<dbReference type="Proteomes" id="UP000677228">
    <property type="component" value="Unassembled WGS sequence"/>
</dbReference>
<protein>
    <recommendedName>
        <fullName evidence="7">Major facilitator superfamily associated domain-containing protein</fullName>
    </recommendedName>
</protein>
<feature type="transmembrane region" description="Helical" evidence="6">
    <location>
        <begin position="95"/>
        <end position="114"/>
    </location>
</feature>
<dbReference type="EMBL" id="CAJOBC010003431">
    <property type="protein sequence ID" value="CAF3783358.1"/>
    <property type="molecule type" value="Genomic_DNA"/>
</dbReference>
<keyword evidence="3 6" id="KW-0812">Transmembrane</keyword>
<dbReference type="InterPro" id="IPR036259">
    <property type="entry name" value="MFS_trans_sf"/>
</dbReference>
<evidence type="ECO:0000256" key="6">
    <source>
        <dbReference type="SAM" id="Phobius"/>
    </source>
</evidence>
<gene>
    <name evidence="9" type="ORF">GPM918_LOCUS14315</name>
    <name evidence="8" type="ORF">OVA965_LOCUS14121</name>
    <name evidence="11" type="ORF">SRO942_LOCUS14315</name>
    <name evidence="10" type="ORF">TMI583_LOCUS14124</name>
</gene>
<evidence type="ECO:0000256" key="2">
    <source>
        <dbReference type="ARBA" id="ARBA00005241"/>
    </source>
</evidence>
<comment type="caution">
    <text evidence="9">The sequence shown here is derived from an EMBL/GenBank/DDBJ whole genome shotgun (WGS) entry which is preliminary data.</text>
</comment>
<dbReference type="InterPro" id="IPR024989">
    <property type="entry name" value="MFS_assoc_dom"/>
</dbReference>
<name>A0A814HM07_9BILA</name>
<evidence type="ECO:0000256" key="3">
    <source>
        <dbReference type="ARBA" id="ARBA00022692"/>
    </source>
</evidence>